<proteinExistence type="predicted"/>
<feature type="zinc finger region" description="C3H1-type" evidence="4">
    <location>
        <begin position="61"/>
        <end position="89"/>
    </location>
</feature>
<evidence type="ECO:0000256" key="4">
    <source>
        <dbReference type="PROSITE-ProRule" id="PRU00723"/>
    </source>
</evidence>
<dbReference type="SUPFAM" id="SSF90229">
    <property type="entry name" value="CCCH zinc finger"/>
    <property type="match status" value="1"/>
</dbReference>
<evidence type="ECO:0000256" key="2">
    <source>
        <dbReference type="ARBA" id="ARBA00022771"/>
    </source>
</evidence>
<evidence type="ECO:0000313" key="6">
    <source>
        <dbReference type="EMBL" id="CAE8660826.1"/>
    </source>
</evidence>
<comment type="caution">
    <text evidence="6">The sequence shown here is derived from an EMBL/GenBank/DDBJ whole genome shotgun (WGS) entry which is preliminary data.</text>
</comment>
<keyword evidence="1 4" id="KW-0479">Metal-binding</keyword>
<reference evidence="6" key="1">
    <citation type="submission" date="2021-02" db="EMBL/GenBank/DDBJ databases">
        <authorList>
            <person name="Dougan E. K."/>
            <person name="Rhodes N."/>
            <person name="Thang M."/>
            <person name="Chan C."/>
        </authorList>
    </citation>
    <scope>NUCLEOTIDE SEQUENCE</scope>
</reference>
<gene>
    <name evidence="6" type="ORF">PGLA2088_LOCUS14285</name>
</gene>
<dbReference type="InterPro" id="IPR000571">
    <property type="entry name" value="Znf_CCCH"/>
</dbReference>
<name>A0A813IZH6_POLGL</name>
<dbReference type="InterPro" id="IPR036855">
    <property type="entry name" value="Znf_CCCH_sf"/>
</dbReference>
<organism evidence="6 7">
    <name type="scientific">Polarella glacialis</name>
    <name type="common">Dinoflagellate</name>
    <dbReference type="NCBI Taxonomy" id="89957"/>
    <lineage>
        <taxon>Eukaryota</taxon>
        <taxon>Sar</taxon>
        <taxon>Alveolata</taxon>
        <taxon>Dinophyceae</taxon>
        <taxon>Suessiales</taxon>
        <taxon>Suessiaceae</taxon>
        <taxon>Polarella</taxon>
    </lineage>
</organism>
<protein>
    <recommendedName>
        <fullName evidence="5">C3H1-type domain-containing protein</fullName>
    </recommendedName>
</protein>
<feature type="domain" description="C3H1-type" evidence="5">
    <location>
        <begin position="61"/>
        <end position="89"/>
    </location>
</feature>
<evidence type="ECO:0000259" key="5">
    <source>
        <dbReference type="PROSITE" id="PS50103"/>
    </source>
</evidence>
<keyword evidence="2 4" id="KW-0863">Zinc-finger</keyword>
<evidence type="ECO:0000313" key="7">
    <source>
        <dbReference type="Proteomes" id="UP000626109"/>
    </source>
</evidence>
<dbReference type="GO" id="GO:0008270">
    <property type="term" value="F:zinc ion binding"/>
    <property type="evidence" value="ECO:0007669"/>
    <property type="project" value="UniProtKB-KW"/>
</dbReference>
<sequence>MWSQGAEQLRQQQLFLAQQRFQQQGWQQGLKQGLQTQQHFQGRPQQAASSLQLAAASQGRFGKAVLCQQWQYAGRCQQGAACNFAHGPEELSQQAQLQFQQAQWQQEAERQAALQ</sequence>
<feature type="non-terminal residue" evidence="6">
    <location>
        <position position="115"/>
    </location>
</feature>
<evidence type="ECO:0000256" key="3">
    <source>
        <dbReference type="ARBA" id="ARBA00022833"/>
    </source>
</evidence>
<dbReference type="AlphaFoldDB" id="A0A813IZH6"/>
<evidence type="ECO:0000256" key="1">
    <source>
        <dbReference type="ARBA" id="ARBA00022723"/>
    </source>
</evidence>
<dbReference type="Proteomes" id="UP000626109">
    <property type="component" value="Unassembled WGS sequence"/>
</dbReference>
<dbReference type="Gene3D" id="4.10.1000.10">
    <property type="entry name" value="Zinc finger, CCCH-type"/>
    <property type="match status" value="1"/>
</dbReference>
<dbReference type="Pfam" id="PF00642">
    <property type="entry name" value="zf-CCCH"/>
    <property type="match status" value="1"/>
</dbReference>
<dbReference type="PROSITE" id="PS50103">
    <property type="entry name" value="ZF_C3H1"/>
    <property type="match status" value="1"/>
</dbReference>
<accession>A0A813IZH6</accession>
<dbReference type="EMBL" id="CAJNNW010017365">
    <property type="protein sequence ID" value="CAE8660826.1"/>
    <property type="molecule type" value="Genomic_DNA"/>
</dbReference>
<keyword evidence="3 4" id="KW-0862">Zinc</keyword>